<feature type="region of interest" description="Disordered" evidence="1">
    <location>
        <begin position="32"/>
        <end position="57"/>
    </location>
</feature>
<dbReference type="Pfam" id="PF08305">
    <property type="entry name" value="NPCBM"/>
    <property type="match status" value="1"/>
</dbReference>
<dbReference type="Proteomes" id="UP001500416">
    <property type="component" value="Unassembled WGS sequence"/>
</dbReference>
<dbReference type="EMBL" id="BAAABU010000032">
    <property type="protein sequence ID" value="GAA0261733.1"/>
    <property type="molecule type" value="Genomic_DNA"/>
</dbReference>
<dbReference type="Gene3D" id="2.60.120.1060">
    <property type="entry name" value="NPCBM/NEW2 domain"/>
    <property type="match status" value="1"/>
</dbReference>
<dbReference type="InterPro" id="IPR038637">
    <property type="entry name" value="NPCBM_sf"/>
</dbReference>
<name>A0ABN0UUI6_9PSEU</name>
<dbReference type="InterPro" id="IPR013222">
    <property type="entry name" value="Glyco_hyd_98_carb-bd"/>
</dbReference>
<reference evidence="3 4" key="1">
    <citation type="journal article" date="2019" name="Int. J. Syst. Evol. Microbiol.">
        <title>The Global Catalogue of Microorganisms (GCM) 10K type strain sequencing project: providing services to taxonomists for standard genome sequencing and annotation.</title>
        <authorList>
            <consortium name="The Broad Institute Genomics Platform"/>
            <consortium name="The Broad Institute Genome Sequencing Center for Infectious Disease"/>
            <person name="Wu L."/>
            <person name="Ma J."/>
        </authorList>
    </citation>
    <scope>NUCLEOTIDE SEQUENCE [LARGE SCALE GENOMIC DNA]</scope>
    <source>
        <strain evidence="3 4">JCM 3380</strain>
    </source>
</reference>
<accession>A0ABN0UUI6</accession>
<protein>
    <recommendedName>
        <fullName evidence="2">Glycosyl hydrolase family 98 putative carbohydrate-binding module domain-containing protein</fullName>
    </recommendedName>
</protein>
<proteinExistence type="predicted"/>
<evidence type="ECO:0000313" key="4">
    <source>
        <dbReference type="Proteomes" id="UP001500416"/>
    </source>
</evidence>
<keyword evidence="4" id="KW-1185">Reference proteome</keyword>
<dbReference type="SUPFAM" id="SSF49785">
    <property type="entry name" value="Galactose-binding domain-like"/>
    <property type="match status" value="1"/>
</dbReference>
<comment type="caution">
    <text evidence="3">The sequence shown here is derived from an EMBL/GenBank/DDBJ whole genome shotgun (WGS) entry which is preliminary data.</text>
</comment>
<feature type="compositionally biased region" description="Low complexity" evidence="1">
    <location>
        <begin position="33"/>
        <end position="53"/>
    </location>
</feature>
<evidence type="ECO:0000256" key="1">
    <source>
        <dbReference type="SAM" id="MobiDB-lite"/>
    </source>
</evidence>
<gene>
    <name evidence="3" type="ORF">GCM10010492_73470</name>
</gene>
<dbReference type="InterPro" id="IPR008979">
    <property type="entry name" value="Galactose-bd-like_sf"/>
</dbReference>
<organism evidence="3 4">
    <name type="scientific">Saccharothrix mutabilis subsp. mutabilis</name>
    <dbReference type="NCBI Taxonomy" id="66855"/>
    <lineage>
        <taxon>Bacteria</taxon>
        <taxon>Bacillati</taxon>
        <taxon>Actinomycetota</taxon>
        <taxon>Actinomycetes</taxon>
        <taxon>Pseudonocardiales</taxon>
        <taxon>Pseudonocardiaceae</taxon>
        <taxon>Saccharothrix</taxon>
    </lineage>
</organism>
<feature type="domain" description="Glycosyl hydrolase family 98 putative carbohydrate-binding module" evidence="2">
    <location>
        <begin position="105"/>
        <end position="198"/>
    </location>
</feature>
<sequence>MANGRLVGLSAAGVAVLAAGVVVGTQLVPEPATVASSVETSSSRTTTTTTTYSPDPNAFWLADRTPAASTSVDDRYDKSPWTSGTANLRGNTRYKAWSATGAWCGTAQLEFMLDGQFGRLNAQVGIAANSEVTKPLDFFLVVDGNRVAEYQTVGKAPQPVDVSIAGARTLTIGVEPPEGDSTRCPGPERIAVWAEARLVPAR</sequence>
<evidence type="ECO:0000259" key="2">
    <source>
        <dbReference type="Pfam" id="PF08305"/>
    </source>
</evidence>
<evidence type="ECO:0000313" key="3">
    <source>
        <dbReference type="EMBL" id="GAA0261733.1"/>
    </source>
</evidence>